<dbReference type="PROSITE" id="PS51257">
    <property type="entry name" value="PROKAR_LIPOPROTEIN"/>
    <property type="match status" value="1"/>
</dbReference>
<accession>A0ABX9IH37</accession>
<evidence type="ECO:0000313" key="2">
    <source>
        <dbReference type="EMBL" id="REC73316.1"/>
    </source>
</evidence>
<name>A0ABX9IH37_9FLAO</name>
<evidence type="ECO:0000313" key="3">
    <source>
        <dbReference type="Proteomes" id="UP000256491"/>
    </source>
</evidence>
<dbReference type="InterPro" id="IPR046551">
    <property type="entry name" value="DUF6705"/>
</dbReference>
<reference evidence="2 3" key="1">
    <citation type="journal article" date="2010" name="Syst. Appl. Microbiol.">
        <title>Four new species of Chryseobacterium from the rhizosphere of coastal sand dune plants, Chryseobacterium elymi sp. nov., Chryseobacterium hagamense sp. nov., Chryseobacterium lathyri sp. nov. and Chryseobacterium rhizosphaerae sp. nov.</title>
        <authorList>
            <person name="Cho S.H."/>
            <person name="Lee K.S."/>
            <person name="Shin D.S."/>
            <person name="Han J.H."/>
            <person name="Park K.S."/>
            <person name="Lee C.H."/>
            <person name="Park K.H."/>
            <person name="Kim S.B."/>
        </authorList>
    </citation>
    <scope>NUCLEOTIDE SEQUENCE [LARGE SCALE GENOMIC DNA]</scope>
    <source>
        <strain evidence="2 3">KCTC 22548</strain>
    </source>
</reference>
<dbReference type="EMBL" id="QNUF01000024">
    <property type="protein sequence ID" value="REC73316.1"/>
    <property type="molecule type" value="Genomic_DNA"/>
</dbReference>
<evidence type="ECO:0000259" key="1">
    <source>
        <dbReference type="Pfam" id="PF20448"/>
    </source>
</evidence>
<gene>
    <name evidence="2" type="ORF">DRF57_17525</name>
</gene>
<dbReference type="RefSeq" id="WP_115919897.1">
    <property type="nucleotide sequence ID" value="NZ_BJYH01000003.1"/>
</dbReference>
<feature type="domain" description="DUF6705" evidence="1">
    <location>
        <begin position="1"/>
        <end position="151"/>
    </location>
</feature>
<dbReference type="Proteomes" id="UP000256491">
    <property type="component" value="Unassembled WGS sequence"/>
</dbReference>
<dbReference type="Pfam" id="PF20448">
    <property type="entry name" value="DUF6705"/>
    <property type="match status" value="1"/>
</dbReference>
<sequence>MKNRIIYTLLILGIVSCKAQTITLKQLSECQNGLYPCPSYTNAKDTDNLLEKFVGIWKGTYTDGRTYEFRFTKKSDDGEPNERKWDILIGKMVVKTSNGNVLYNSLNNNDLNSIGGFYFDKELKKYQMSYTANADCNDGGYVYLSFPDSNNLNQMKLVFMQDMDIIASCPNGYKTVIPDAKAIMLTKQ</sequence>
<organism evidence="2 3">
    <name type="scientific">Chryseobacterium rhizosphaerae</name>
    <dbReference type="NCBI Taxonomy" id="395937"/>
    <lineage>
        <taxon>Bacteria</taxon>
        <taxon>Pseudomonadati</taxon>
        <taxon>Bacteroidota</taxon>
        <taxon>Flavobacteriia</taxon>
        <taxon>Flavobacteriales</taxon>
        <taxon>Weeksellaceae</taxon>
        <taxon>Chryseobacterium group</taxon>
        <taxon>Chryseobacterium</taxon>
    </lineage>
</organism>
<proteinExistence type="predicted"/>
<protein>
    <recommendedName>
        <fullName evidence="1">DUF6705 domain-containing protein</fullName>
    </recommendedName>
</protein>
<keyword evidence="3" id="KW-1185">Reference proteome</keyword>
<comment type="caution">
    <text evidence="2">The sequence shown here is derived from an EMBL/GenBank/DDBJ whole genome shotgun (WGS) entry which is preliminary data.</text>
</comment>